<dbReference type="AlphaFoldDB" id="A0A371AY09"/>
<name>A0A371AY09_9FIRM</name>
<gene>
    <name evidence="1" type="ORF">DWV06_03040</name>
</gene>
<protein>
    <submittedName>
        <fullName evidence="1">Cyclic lactone autoinducer peptide</fullName>
    </submittedName>
</protein>
<evidence type="ECO:0000313" key="2">
    <source>
        <dbReference type="Proteomes" id="UP000255036"/>
    </source>
</evidence>
<reference evidence="1 2" key="1">
    <citation type="submission" date="2018-07" db="EMBL/GenBank/DDBJ databases">
        <title>Anaerosacharophilus polymeroproducens gen. nov. sp. nov., an anaerobic bacterium isolated from salt field.</title>
        <authorList>
            <person name="Kim W."/>
            <person name="Yang S.-H."/>
            <person name="Oh J."/>
            <person name="Lee J.-H."/>
            <person name="Kwon K.K."/>
        </authorList>
    </citation>
    <scope>NUCLEOTIDE SEQUENCE [LARGE SCALE GENOMIC DNA]</scope>
    <source>
        <strain evidence="1 2">MCWD5</strain>
    </source>
</reference>
<dbReference type="EMBL" id="QRCT01000012">
    <property type="protein sequence ID" value="RDU24465.1"/>
    <property type="molecule type" value="Genomic_DNA"/>
</dbReference>
<dbReference type="RefSeq" id="WP_115480698.1">
    <property type="nucleotide sequence ID" value="NZ_QRCT01000012.1"/>
</dbReference>
<dbReference type="NCBIfam" id="TIGR04223">
    <property type="entry name" value="quorum_AgrD"/>
    <property type="match status" value="1"/>
</dbReference>
<keyword evidence="2" id="KW-1185">Reference proteome</keyword>
<accession>A0A371AY09</accession>
<comment type="caution">
    <text evidence="1">The sequence shown here is derived from an EMBL/GenBank/DDBJ whole genome shotgun (WGS) entry which is preliminary data.</text>
</comment>
<dbReference type="Proteomes" id="UP000255036">
    <property type="component" value="Unassembled WGS sequence"/>
</dbReference>
<organism evidence="1 2">
    <name type="scientific">Anaerosacchariphilus polymeriproducens</name>
    <dbReference type="NCBI Taxonomy" id="1812858"/>
    <lineage>
        <taxon>Bacteria</taxon>
        <taxon>Bacillati</taxon>
        <taxon>Bacillota</taxon>
        <taxon>Clostridia</taxon>
        <taxon>Lachnospirales</taxon>
        <taxon>Lachnospiraceae</taxon>
        <taxon>Anaerosacchariphilus</taxon>
    </lineage>
</organism>
<sequence>MQKNFKEKVGHAIVSISKFMASANVNSTCVMTSHQEKIPETVKKLRKF</sequence>
<dbReference type="InterPro" id="IPR009229">
    <property type="entry name" value="AgrD"/>
</dbReference>
<proteinExistence type="predicted"/>
<evidence type="ECO:0000313" key="1">
    <source>
        <dbReference type="EMBL" id="RDU24465.1"/>
    </source>
</evidence>
<dbReference type="OrthoDB" id="1922077at2"/>